<dbReference type="RefSeq" id="WP_219748779.1">
    <property type="nucleotide sequence ID" value="NZ_JAHXZN010000003.1"/>
</dbReference>
<dbReference type="InterPro" id="IPR051532">
    <property type="entry name" value="Ester_Hydrolysis_Enzymes"/>
</dbReference>
<organism evidence="2 3">
    <name type="scientific">Sphingomonas citri</name>
    <dbReference type="NCBI Taxonomy" id="2862499"/>
    <lineage>
        <taxon>Bacteria</taxon>
        <taxon>Pseudomonadati</taxon>
        <taxon>Pseudomonadota</taxon>
        <taxon>Alphaproteobacteria</taxon>
        <taxon>Sphingomonadales</taxon>
        <taxon>Sphingomonadaceae</taxon>
        <taxon>Sphingomonas</taxon>
    </lineage>
</organism>
<evidence type="ECO:0000313" key="3">
    <source>
        <dbReference type="Proteomes" id="UP000759103"/>
    </source>
</evidence>
<feature type="domain" description="SGNH hydrolase-type esterase" evidence="1">
    <location>
        <begin position="111"/>
        <end position="272"/>
    </location>
</feature>
<gene>
    <name evidence="2" type="ORF">KZ820_11670</name>
</gene>
<evidence type="ECO:0000259" key="1">
    <source>
        <dbReference type="Pfam" id="PF13472"/>
    </source>
</evidence>
<dbReference type="PANTHER" id="PTHR30383:SF5">
    <property type="entry name" value="SGNH HYDROLASE-TYPE ESTERASE DOMAIN-CONTAINING PROTEIN"/>
    <property type="match status" value="1"/>
</dbReference>
<reference evidence="2 3" key="1">
    <citation type="submission" date="2021-07" db="EMBL/GenBank/DDBJ databases">
        <title>Sphingomonas sp.</title>
        <authorList>
            <person name="Feng G."/>
            <person name="Li J."/>
            <person name="Pan M."/>
        </authorList>
    </citation>
    <scope>NUCLEOTIDE SEQUENCE [LARGE SCALE GENOMIC DNA]</scope>
    <source>
        <strain evidence="2 3">RRHST34</strain>
    </source>
</reference>
<comment type="caution">
    <text evidence="2">The sequence shown here is derived from an EMBL/GenBank/DDBJ whole genome shotgun (WGS) entry which is preliminary data.</text>
</comment>
<keyword evidence="2" id="KW-0378">Hydrolase</keyword>
<dbReference type="EMBL" id="JAHXZN010000003">
    <property type="protein sequence ID" value="MBW6531393.1"/>
    <property type="molecule type" value="Genomic_DNA"/>
</dbReference>
<name>A0ABS7BP57_9SPHN</name>
<proteinExistence type="predicted"/>
<dbReference type="GO" id="GO:0016787">
    <property type="term" value="F:hydrolase activity"/>
    <property type="evidence" value="ECO:0007669"/>
    <property type="project" value="UniProtKB-KW"/>
</dbReference>
<evidence type="ECO:0000313" key="2">
    <source>
        <dbReference type="EMBL" id="MBW6531393.1"/>
    </source>
</evidence>
<dbReference type="InterPro" id="IPR013830">
    <property type="entry name" value="SGNH_hydro"/>
</dbReference>
<dbReference type="PANTHER" id="PTHR30383">
    <property type="entry name" value="THIOESTERASE 1/PROTEASE 1/LYSOPHOSPHOLIPASE L1"/>
    <property type="match status" value="1"/>
</dbReference>
<sequence length="295" mass="29397">MTIASMSPAAATRPLRRPQTLTRVASLIAFASLSACGGGGGSAAAASLAAPVAVVAAATPVAVPAPAPSPASSASPSAMPVSAAVAESPAAATPSPAATPAASGSGVLSEGDSISVFWGGSHTGLYAASHPKVTFYGKAVGGSGVNDLEARADADLALHPRLLTVLIGANDLQAAGGARAWLEQLFRYTARFKAAGVTVAVGTLLPINMPDQPRYTSVHNERRQIVNAELRAAVGHEIDAVIDFAADPVMGPDTAPLDKTLYKDGLHPTDGGPNGAGGQGKLALIYAKAVDALLK</sequence>
<accession>A0ABS7BP57</accession>
<dbReference type="Pfam" id="PF13472">
    <property type="entry name" value="Lipase_GDSL_2"/>
    <property type="match status" value="1"/>
</dbReference>
<dbReference type="InterPro" id="IPR036514">
    <property type="entry name" value="SGNH_hydro_sf"/>
</dbReference>
<keyword evidence="3" id="KW-1185">Reference proteome</keyword>
<protein>
    <submittedName>
        <fullName evidence="2">SGNH/GDSL hydrolase family protein</fullName>
    </submittedName>
</protein>
<dbReference type="SUPFAM" id="SSF52266">
    <property type="entry name" value="SGNH hydrolase"/>
    <property type="match status" value="1"/>
</dbReference>
<dbReference type="Proteomes" id="UP000759103">
    <property type="component" value="Unassembled WGS sequence"/>
</dbReference>
<dbReference type="Gene3D" id="3.40.50.1110">
    <property type="entry name" value="SGNH hydrolase"/>
    <property type="match status" value="1"/>
</dbReference>